<dbReference type="GO" id="GO:0006888">
    <property type="term" value="P:endoplasmic reticulum to Golgi vesicle-mediated transport"/>
    <property type="evidence" value="ECO:0007669"/>
    <property type="project" value="TreeGrafter"/>
</dbReference>
<dbReference type="EMBL" id="GL197470">
    <property type="protein sequence ID" value="EFB12869.1"/>
    <property type="molecule type" value="Genomic_DNA"/>
</dbReference>
<evidence type="ECO:0000256" key="3">
    <source>
        <dbReference type="SAM" id="MobiDB-lite"/>
    </source>
</evidence>
<dbReference type="InterPro" id="IPR051500">
    <property type="entry name" value="cTAGE_MIA/OTOR"/>
</dbReference>
<dbReference type="PANTHER" id="PTHR23158">
    <property type="entry name" value="MELANOMA INHIBITORY ACTIVITY-RELATED"/>
    <property type="match status" value="1"/>
</dbReference>
<evidence type="ECO:0000313" key="4">
    <source>
        <dbReference type="EMBL" id="EFB12869.1"/>
    </source>
</evidence>
<evidence type="ECO:0000256" key="1">
    <source>
        <dbReference type="ARBA" id="ARBA00023054"/>
    </source>
</evidence>
<feature type="non-terminal residue" evidence="4">
    <location>
        <position position="1"/>
    </location>
</feature>
<dbReference type="InParanoid" id="D2I8L2"/>
<evidence type="ECO:0000256" key="2">
    <source>
        <dbReference type="SAM" id="Coils"/>
    </source>
</evidence>
<dbReference type="GO" id="GO:0005789">
    <property type="term" value="C:endoplasmic reticulum membrane"/>
    <property type="evidence" value="ECO:0007669"/>
    <property type="project" value="TreeGrafter"/>
</dbReference>
<reference evidence="4" key="1">
    <citation type="journal article" date="2010" name="Nature">
        <title>The sequence and de novo assembly of the giant panda genome.</title>
        <authorList>
            <person name="Li R."/>
            <person name="Fan W."/>
            <person name="Tian G."/>
            <person name="Zhu H."/>
            <person name="He L."/>
            <person name="Cai J."/>
            <person name="Huang Q."/>
            <person name="Cai Q."/>
            <person name="Li B."/>
            <person name="Bai Y."/>
            <person name="Zhang Z."/>
            <person name="Zhang Y."/>
            <person name="Wang W."/>
            <person name="Li J."/>
            <person name="Wei F."/>
            <person name="Li H."/>
            <person name="Jian M."/>
            <person name="Li J."/>
            <person name="Zhang Z."/>
            <person name="Nielsen R."/>
            <person name="Li D."/>
            <person name="Gu W."/>
            <person name="Yang Z."/>
            <person name="Xuan Z."/>
            <person name="Ryder O.A."/>
            <person name="Leung F.C."/>
            <person name="Zhou Y."/>
            <person name="Cao J."/>
            <person name="Sun X."/>
            <person name="Fu Y."/>
            <person name="Fang X."/>
            <person name="Guo X."/>
            <person name="Wang B."/>
            <person name="Hou R."/>
            <person name="Shen F."/>
            <person name="Mu B."/>
            <person name="Ni P."/>
            <person name="Lin R."/>
            <person name="Qian W."/>
            <person name="Wang G."/>
            <person name="Yu C."/>
            <person name="Nie W."/>
            <person name="Wang J."/>
            <person name="Wu Z."/>
            <person name="Liang H."/>
            <person name="Min J."/>
            <person name="Wu Q."/>
            <person name="Cheng S."/>
            <person name="Ruan J."/>
            <person name="Wang M."/>
            <person name="Shi Z."/>
            <person name="Wen M."/>
            <person name="Liu B."/>
            <person name="Ren X."/>
            <person name="Zheng H."/>
            <person name="Dong D."/>
            <person name="Cook K."/>
            <person name="Shan G."/>
            <person name="Zhang H."/>
            <person name="Kosiol C."/>
            <person name="Xie X."/>
            <person name="Lu Z."/>
            <person name="Zheng H."/>
            <person name="Li Y."/>
            <person name="Steiner C.C."/>
            <person name="Lam T.T."/>
            <person name="Lin S."/>
            <person name="Zhang Q."/>
            <person name="Li G."/>
            <person name="Tian J."/>
            <person name="Gong T."/>
            <person name="Liu H."/>
            <person name="Zhang D."/>
            <person name="Fang L."/>
            <person name="Ye C."/>
            <person name="Zhang J."/>
            <person name="Hu W."/>
            <person name="Xu A."/>
            <person name="Ren Y."/>
            <person name="Zhang G."/>
            <person name="Bruford M.W."/>
            <person name="Li Q."/>
            <person name="Ma L."/>
            <person name="Guo Y."/>
            <person name="An N."/>
            <person name="Hu Y."/>
            <person name="Zheng Y."/>
            <person name="Shi Y."/>
            <person name="Li Z."/>
            <person name="Liu Q."/>
            <person name="Chen Y."/>
            <person name="Zhao J."/>
            <person name="Qu N."/>
            <person name="Zhao S."/>
            <person name="Tian F."/>
            <person name="Wang X."/>
            <person name="Wang H."/>
            <person name="Xu L."/>
            <person name="Liu X."/>
            <person name="Vinar T."/>
            <person name="Wang Y."/>
            <person name="Lam T.W."/>
            <person name="Yiu S.M."/>
            <person name="Liu S."/>
            <person name="Zhang H."/>
            <person name="Li D."/>
            <person name="Huang Y."/>
            <person name="Wang X."/>
            <person name="Yang G."/>
            <person name="Jiang Z."/>
            <person name="Wang J."/>
            <person name="Qin N."/>
            <person name="Li L."/>
            <person name="Li J."/>
            <person name="Bolund L."/>
            <person name="Kristiansen K."/>
            <person name="Wong G.K."/>
            <person name="Olson M."/>
            <person name="Zhang X."/>
            <person name="Li S."/>
            <person name="Yang H."/>
            <person name="Wang J."/>
            <person name="Wang J."/>
        </authorList>
    </citation>
    <scope>NUCLEOTIDE SEQUENCE [LARGE SCALE GENOMIC DNA]</scope>
</reference>
<feature type="region of interest" description="Disordered" evidence="3">
    <location>
        <begin position="168"/>
        <end position="201"/>
    </location>
</feature>
<dbReference type="GO" id="GO:0009306">
    <property type="term" value="P:protein secretion"/>
    <property type="evidence" value="ECO:0007669"/>
    <property type="project" value="TreeGrafter"/>
</dbReference>
<keyword evidence="1 2" id="KW-0175">Coiled coil</keyword>
<proteinExistence type="predicted"/>
<gene>
    <name evidence="4" type="ORF">PANDA_022445</name>
</gene>
<accession>D2I8L2</accession>
<name>D2I8L2_AILME</name>
<feature type="coiled-coil region" evidence="2">
    <location>
        <begin position="37"/>
        <end position="82"/>
    </location>
</feature>
<dbReference type="AlphaFoldDB" id="D2I8L2"/>
<organism evidence="4">
    <name type="scientific">Ailuropoda melanoleuca</name>
    <name type="common">Giant panda</name>
    <dbReference type="NCBI Taxonomy" id="9646"/>
    <lineage>
        <taxon>Eukaryota</taxon>
        <taxon>Metazoa</taxon>
        <taxon>Chordata</taxon>
        <taxon>Craniata</taxon>
        <taxon>Vertebrata</taxon>
        <taxon>Euteleostomi</taxon>
        <taxon>Mammalia</taxon>
        <taxon>Eutheria</taxon>
        <taxon>Laurasiatheria</taxon>
        <taxon>Carnivora</taxon>
        <taxon>Caniformia</taxon>
        <taxon>Ursidae</taxon>
        <taxon>Ailuropoda</taxon>
    </lineage>
</organism>
<dbReference type="GO" id="GO:0070971">
    <property type="term" value="C:endoplasmic reticulum exit site"/>
    <property type="evidence" value="ECO:0007669"/>
    <property type="project" value="TreeGrafter"/>
</dbReference>
<sequence length="201" mass="23582">EKTGKLSREQMKKNKILPELTKQVNYEAEELHLQLQNTCLENEVKRVQQQLKVQSEMWEENILQLERMLVEEQNLFPELKEEMIKTRRRADVANLSFSIYKNLAEDLSKERQKVSSFHEWEILMCEKRSDESRKAAWRAESEFKKLMEENRYLVQELVNLGPRVQPVPWEPPAPAVLSTAPRYPQGPGAALNPQRPQQGAK</sequence>
<feature type="non-terminal residue" evidence="4">
    <location>
        <position position="201"/>
    </location>
</feature>
<protein>
    <submittedName>
        <fullName evidence="4">Uncharacterized protein</fullName>
    </submittedName>
</protein>
<dbReference type="PANTHER" id="PTHR23158:SF59">
    <property type="match status" value="1"/>
</dbReference>
<dbReference type="GO" id="GO:0035459">
    <property type="term" value="P:vesicle cargo loading"/>
    <property type="evidence" value="ECO:0007669"/>
    <property type="project" value="TreeGrafter"/>
</dbReference>